<sequence length="118" mass="13186">MAVNLHQNHSSKVIQQINVGIVVRVIEKRHKGLPLKVARWGMGSDDHLVHETNNYNSFKGVIGFLLRQALVSALSTSLALGEGTTEPPTLVRLALLQKASPLLWGRHTHRHSYCYTEQ</sequence>
<reference evidence="1 2" key="1">
    <citation type="submission" date="2019-05" db="EMBL/GenBank/DDBJ databases">
        <title>Another draft genome of Portunus trituberculatus and its Hox gene families provides insights of decapod evolution.</title>
        <authorList>
            <person name="Jeong J.-H."/>
            <person name="Song I."/>
            <person name="Kim S."/>
            <person name="Choi T."/>
            <person name="Kim D."/>
            <person name="Ryu S."/>
            <person name="Kim W."/>
        </authorList>
    </citation>
    <scope>NUCLEOTIDE SEQUENCE [LARGE SCALE GENOMIC DNA]</scope>
    <source>
        <tissue evidence="1">Muscle</tissue>
    </source>
</reference>
<protein>
    <submittedName>
        <fullName evidence="1">Uncharacterized protein</fullName>
    </submittedName>
</protein>
<evidence type="ECO:0000313" key="2">
    <source>
        <dbReference type="Proteomes" id="UP000324222"/>
    </source>
</evidence>
<comment type="caution">
    <text evidence="1">The sequence shown here is derived from an EMBL/GenBank/DDBJ whole genome shotgun (WGS) entry which is preliminary data.</text>
</comment>
<dbReference type="AlphaFoldDB" id="A0A5B7EEZ6"/>
<dbReference type="EMBL" id="VSRR010002461">
    <property type="protein sequence ID" value="MPC31563.1"/>
    <property type="molecule type" value="Genomic_DNA"/>
</dbReference>
<evidence type="ECO:0000313" key="1">
    <source>
        <dbReference type="EMBL" id="MPC31563.1"/>
    </source>
</evidence>
<dbReference type="Proteomes" id="UP000324222">
    <property type="component" value="Unassembled WGS sequence"/>
</dbReference>
<accession>A0A5B7EEZ6</accession>
<proteinExistence type="predicted"/>
<name>A0A5B7EEZ6_PORTR</name>
<organism evidence="1 2">
    <name type="scientific">Portunus trituberculatus</name>
    <name type="common">Swimming crab</name>
    <name type="synonym">Neptunus trituberculatus</name>
    <dbReference type="NCBI Taxonomy" id="210409"/>
    <lineage>
        <taxon>Eukaryota</taxon>
        <taxon>Metazoa</taxon>
        <taxon>Ecdysozoa</taxon>
        <taxon>Arthropoda</taxon>
        <taxon>Crustacea</taxon>
        <taxon>Multicrustacea</taxon>
        <taxon>Malacostraca</taxon>
        <taxon>Eumalacostraca</taxon>
        <taxon>Eucarida</taxon>
        <taxon>Decapoda</taxon>
        <taxon>Pleocyemata</taxon>
        <taxon>Brachyura</taxon>
        <taxon>Eubrachyura</taxon>
        <taxon>Portunoidea</taxon>
        <taxon>Portunidae</taxon>
        <taxon>Portuninae</taxon>
        <taxon>Portunus</taxon>
    </lineage>
</organism>
<gene>
    <name evidence="1" type="ORF">E2C01_024856</name>
</gene>
<keyword evidence="2" id="KW-1185">Reference proteome</keyword>